<feature type="region of interest" description="Disordered" evidence="1">
    <location>
        <begin position="51"/>
        <end position="118"/>
    </location>
</feature>
<dbReference type="KEGG" id="svn:CP980_23410"/>
<evidence type="ECO:0000313" key="3">
    <source>
        <dbReference type="Proteomes" id="UP000325563"/>
    </source>
</evidence>
<gene>
    <name evidence="2" type="ORF">CP980_23410</name>
</gene>
<proteinExistence type="predicted"/>
<reference evidence="2 3" key="1">
    <citation type="submission" date="2017-09" db="EMBL/GenBank/DDBJ databases">
        <authorList>
            <person name="Lee N."/>
            <person name="Cho B.-K."/>
        </authorList>
    </citation>
    <scope>NUCLEOTIDE SEQUENCE [LARGE SCALE GENOMIC DNA]</scope>
    <source>
        <strain evidence="2 3">ATCC 27476</strain>
    </source>
</reference>
<feature type="compositionally biased region" description="Gly residues" evidence="1">
    <location>
        <begin position="74"/>
        <end position="85"/>
    </location>
</feature>
<dbReference type="EMBL" id="CP023692">
    <property type="protein sequence ID" value="QEV47624.1"/>
    <property type="molecule type" value="Genomic_DNA"/>
</dbReference>
<evidence type="ECO:0000313" key="2">
    <source>
        <dbReference type="EMBL" id="QEV47624.1"/>
    </source>
</evidence>
<evidence type="ECO:0000256" key="1">
    <source>
        <dbReference type="SAM" id="MobiDB-lite"/>
    </source>
</evidence>
<keyword evidence="3" id="KW-1185">Reference proteome</keyword>
<organism evidence="2 3">
    <name type="scientific">Streptomyces vinaceus</name>
    <dbReference type="NCBI Taxonomy" id="1960"/>
    <lineage>
        <taxon>Bacteria</taxon>
        <taxon>Bacillati</taxon>
        <taxon>Actinomycetota</taxon>
        <taxon>Actinomycetes</taxon>
        <taxon>Kitasatosporales</taxon>
        <taxon>Streptomycetaceae</taxon>
        <taxon>Streptomyces</taxon>
    </lineage>
</organism>
<sequence>MRRSSRTWSAAVTPRPGARVQGLVGYVLGAALPHGLQVLVTVGDVEDDDAQGRGLDLGAAHGVGGGAREPAAGRGSGPEGSGLARGLGPAWLTPDAPLPHSTTVSAGRREPPGGHPYV</sequence>
<protein>
    <submittedName>
        <fullName evidence="2">Uncharacterized protein</fullName>
    </submittedName>
</protein>
<dbReference type="Proteomes" id="UP000325563">
    <property type="component" value="Chromosome"/>
</dbReference>
<accession>A0A5J6JG90</accession>
<dbReference type="AlphaFoldDB" id="A0A5J6JG90"/>
<name>A0A5J6JG90_STRVI</name>